<feature type="repeat" description="TPR" evidence="4">
    <location>
        <begin position="532"/>
        <end position="565"/>
    </location>
</feature>
<feature type="repeat" description="TPR" evidence="4">
    <location>
        <begin position="107"/>
        <end position="140"/>
    </location>
</feature>
<reference evidence="6 7" key="1">
    <citation type="submission" date="2022-05" db="EMBL/GenBank/DDBJ databases">
        <authorList>
            <consortium name="Genoscope - CEA"/>
            <person name="William W."/>
        </authorList>
    </citation>
    <scope>NUCLEOTIDE SEQUENCE [LARGE SCALE GENOMIC DNA]</scope>
</reference>
<feature type="domain" description="CHAT" evidence="5">
    <location>
        <begin position="778"/>
        <end position="1049"/>
    </location>
</feature>
<gene>
    <name evidence="6" type="ORF">PLOB_00025708</name>
</gene>
<dbReference type="EMBL" id="CALNXK010000300">
    <property type="protein sequence ID" value="CAH3181560.1"/>
    <property type="molecule type" value="Genomic_DNA"/>
</dbReference>
<feature type="repeat" description="TPR" evidence="4">
    <location>
        <begin position="212"/>
        <end position="245"/>
    </location>
</feature>
<feature type="repeat" description="TPR" evidence="4">
    <location>
        <begin position="147"/>
        <end position="180"/>
    </location>
</feature>
<proteinExistence type="predicted"/>
<comment type="caution">
    <text evidence="6">The sequence shown here is derived from an EMBL/GenBank/DDBJ whole genome shotgun (WGS) entry which is preliminary data.</text>
</comment>
<keyword evidence="2" id="KW-0963">Cytoplasm</keyword>
<feature type="repeat" description="TPR" evidence="4">
    <location>
        <begin position="372"/>
        <end position="405"/>
    </location>
</feature>
<evidence type="ECO:0000256" key="2">
    <source>
        <dbReference type="ARBA" id="ARBA00022490"/>
    </source>
</evidence>
<keyword evidence="3" id="KW-0677">Repeat</keyword>
<dbReference type="Pfam" id="PF12770">
    <property type="entry name" value="CHAT"/>
    <property type="match status" value="1"/>
</dbReference>
<feature type="repeat" description="TPR" evidence="4">
    <location>
        <begin position="492"/>
        <end position="525"/>
    </location>
</feature>
<keyword evidence="7" id="KW-1185">Reference proteome</keyword>
<protein>
    <recommendedName>
        <fullName evidence="5">CHAT domain-containing protein</fullName>
    </recommendedName>
</protein>
<dbReference type="SUPFAM" id="SSF48452">
    <property type="entry name" value="TPR-like"/>
    <property type="match status" value="3"/>
</dbReference>
<dbReference type="Pfam" id="PF00515">
    <property type="entry name" value="TPR_1"/>
    <property type="match status" value="1"/>
</dbReference>
<organism evidence="6 7">
    <name type="scientific">Porites lobata</name>
    <dbReference type="NCBI Taxonomy" id="104759"/>
    <lineage>
        <taxon>Eukaryota</taxon>
        <taxon>Metazoa</taxon>
        <taxon>Cnidaria</taxon>
        <taxon>Anthozoa</taxon>
        <taxon>Hexacorallia</taxon>
        <taxon>Scleractinia</taxon>
        <taxon>Fungiina</taxon>
        <taxon>Poritidae</taxon>
        <taxon>Porites</taxon>
    </lineage>
</organism>
<dbReference type="Proteomes" id="UP001159405">
    <property type="component" value="Unassembled WGS sequence"/>
</dbReference>
<accession>A0ABN8RPZ2</accession>
<feature type="repeat" description="TPR" evidence="4">
    <location>
        <begin position="67"/>
        <end position="100"/>
    </location>
</feature>
<dbReference type="InterPro" id="IPR019734">
    <property type="entry name" value="TPR_rpt"/>
</dbReference>
<feature type="repeat" description="TPR" evidence="4">
    <location>
        <begin position="27"/>
        <end position="60"/>
    </location>
</feature>
<name>A0ABN8RPZ2_9CNID</name>
<feature type="repeat" description="TPR" evidence="4">
    <location>
        <begin position="332"/>
        <end position="365"/>
    </location>
</feature>
<dbReference type="Pfam" id="PF13424">
    <property type="entry name" value="TPR_12"/>
    <property type="match status" value="5"/>
</dbReference>
<dbReference type="InterPro" id="IPR024983">
    <property type="entry name" value="CHAT_dom"/>
</dbReference>
<keyword evidence="4" id="KW-0802">TPR repeat</keyword>
<dbReference type="PANTHER" id="PTHR45954">
    <property type="entry name" value="LD33695P"/>
    <property type="match status" value="1"/>
</dbReference>
<dbReference type="PROSITE" id="PS50005">
    <property type="entry name" value="TPR"/>
    <property type="match status" value="12"/>
</dbReference>
<dbReference type="Pfam" id="PF13176">
    <property type="entry name" value="TPR_7"/>
    <property type="match status" value="2"/>
</dbReference>
<dbReference type="SMART" id="SM00028">
    <property type="entry name" value="TPR"/>
    <property type="match status" value="14"/>
</dbReference>
<evidence type="ECO:0000256" key="4">
    <source>
        <dbReference type="PROSITE-ProRule" id="PRU00339"/>
    </source>
</evidence>
<dbReference type="PANTHER" id="PTHR45954:SF1">
    <property type="entry name" value="LD33695P"/>
    <property type="match status" value="1"/>
</dbReference>
<dbReference type="InterPro" id="IPR011990">
    <property type="entry name" value="TPR-like_helical_dom_sf"/>
</dbReference>
<evidence type="ECO:0000256" key="3">
    <source>
        <dbReference type="ARBA" id="ARBA00022737"/>
    </source>
</evidence>
<feature type="repeat" description="TPR" evidence="4">
    <location>
        <begin position="412"/>
        <end position="445"/>
    </location>
</feature>
<feature type="repeat" description="TPR" evidence="4">
    <location>
        <begin position="252"/>
        <end position="285"/>
    </location>
</feature>
<evidence type="ECO:0000313" key="6">
    <source>
        <dbReference type="EMBL" id="CAH3181560.1"/>
    </source>
</evidence>
<evidence type="ECO:0000256" key="1">
    <source>
        <dbReference type="ARBA" id="ARBA00004496"/>
    </source>
</evidence>
<comment type="subcellular location">
    <subcellularLocation>
        <location evidence="1">Cytoplasm</location>
    </subcellularLocation>
</comment>
<dbReference type="InterPro" id="IPR052386">
    <property type="entry name" value="GPSM"/>
</dbReference>
<evidence type="ECO:0000259" key="5">
    <source>
        <dbReference type="Pfam" id="PF12770"/>
    </source>
</evidence>
<evidence type="ECO:0000313" key="7">
    <source>
        <dbReference type="Proteomes" id="UP001159405"/>
    </source>
</evidence>
<sequence length="1059" mass="116834">MTERNRIEYHKQDLSIAIEVGDRAGQGRAYCNLGIAYASLGQFQQGIEYLKQDLSIAIEVGDRAGQGRAYCNLGIAYKSLGQFQQAIEYHKQHLSIAIEVGDRAGQGGAYGNLGNAYQSLGQFQQAIEYHKQDLSIAIEVGDRAGQGRAYCNLGNAYQSLGQFQQAIEYQKQHLSIAIEVGDRAGQGGAYCNLGNAATGPDKEHLSIAWQQGRAYGNLGNAYRSLGQFQQAIEYHKQRLSIAIEVGDRAGQGRAYGNLGNAYQSLGQFQQAIEYHKQRLSIAIEVGDRAGQGRAYCNLGNAYRSLGQFQQAIEYHKQHLSIAIEVGDRAGQGGAYGNLGNAYQSLGQFQQAIEYHKQHLSIAIEVGDRAGQGRAYGNLGNAYDSLGQFQQAIEYHKQRLSIAIEVGDRAGQGRAYCNLGNAYQSLGQFQQAIEYHKQHLSIAIEVGDRAGQGGAYGNLGNAYLSFEDFKQSWEHHKKSLSIAIEVGDRNEEGRAYGGLGLVCKSLGDFQGAIEHYKQSLSIAKEVGNRSREGYTYANLGLAYLSLEQFQQAIEYYKQQLKIAKEVADMFLEGRAYQYLGMAHMLLGSLDEAVGNFKFSVKAFDTIRASFISEDALKISFHELYVSSYRYLCRVLIALQKTDEALYAAERGRAAALLDALKIKYGLTSLSPISNETDFACISRNISVLTTFIALDNGTISWWVLGKKTNAIFRETVLKSGRAHEDPFDALLKASLKQIGAGRDVRCENRSLDVLRDKSTLSTQEDDEITIPSHENIDWLQPLHDIVFGPIEDLLDGDELVVVPDGALCLAPWTALSETLRIRIIPSLTSLKVIRDSSTEYHSKTGALLVGDPCLRKVTNKRDKPIYDQLEFAKKEVEMIGKLLNSQPLTGEAATKKEVLRRIDSVALIHIAAHGGKEAGEIALAPNPGWQSKTRIPKEEDYMLKMSDLQAIKLRARLVVLSCCHSGQGEVSSEGVVGMARAFLFAGARSVLASLWAIDDEATMVFMECFYQHLRVGESASTALQKAMKRLRDSDDFSAPKYWAPFVLIGDDVTIEFDVNR</sequence>
<dbReference type="Gene3D" id="1.25.40.10">
    <property type="entry name" value="Tetratricopeptide repeat domain"/>
    <property type="match status" value="6"/>
</dbReference>
<feature type="repeat" description="TPR" evidence="4">
    <location>
        <begin position="292"/>
        <end position="325"/>
    </location>
</feature>